<gene>
    <name evidence="1" type="ORF">FE782_19920</name>
</gene>
<accession>A0A5R9G959</accession>
<proteinExistence type="predicted"/>
<evidence type="ECO:0008006" key="3">
    <source>
        <dbReference type="Google" id="ProtNLM"/>
    </source>
</evidence>
<comment type="caution">
    <text evidence="1">The sequence shown here is derived from an EMBL/GenBank/DDBJ whole genome shotgun (WGS) entry which is preliminary data.</text>
</comment>
<reference evidence="1 2" key="1">
    <citation type="submission" date="2019-05" db="EMBL/GenBank/DDBJ databases">
        <authorList>
            <person name="Narsing Rao M.P."/>
            <person name="Li W.J."/>
        </authorList>
    </citation>
    <scope>NUCLEOTIDE SEQUENCE [LARGE SCALE GENOMIC DNA]</scope>
    <source>
        <strain evidence="1 2">SYSU_K30003</strain>
    </source>
</reference>
<sequence>MIEYAGIHNPYAVGAYGVDRNAAVLQRYRALHEGLLRAAAGQLPNRDDWNLRIGMCKHLYEDAEAAEQLHIRIPELRTSSATLTKEPDARLTLLFEELVHARTDLEWASAVYEVIKPAMLAAFRDHAAKTQQIVDQPTIRLLRTAMLDLEDQIAWGRELLASLRSASSEPEDGAEFAARMQSFLTAAGGVSGEGPRSTDLPRRWRSNEPYAIPKTSKRCAKTMGPTTLIRTSVEPPPADPIARELAFKMRVRQEEMTACDLIAGVLYTQRNMPWAFYRDLARHIWDEARHAMFGQAALEADGYEWKSRPQYTSDYDVNAEKIPSAKYAWLSIGIEEGAMVSLGKKKEFEWCRDEAKHPLMAQFQDYDWADEVVHANLGRKWAPDLMGEPIAFVREVAQKELAHFWSEVQRAERKAAT</sequence>
<dbReference type="RefSeq" id="WP_138195997.1">
    <property type="nucleotide sequence ID" value="NZ_VCIW01000014.1"/>
</dbReference>
<organism evidence="1 2">
    <name type="scientific">Paenibacillus antri</name>
    <dbReference type="NCBI Taxonomy" id="2582848"/>
    <lineage>
        <taxon>Bacteria</taxon>
        <taxon>Bacillati</taxon>
        <taxon>Bacillota</taxon>
        <taxon>Bacilli</taxon>
        <taxon>Bacillales</taxon>
        <taxon>Paenibacillaceae</taxon>
        <taxon>Paenibacillus</taxon>
    </lineage>
</organism>
<evidence type="ECO:0000313" key="1">
    <source>
        <dbReference type="EMBL" id="TLS50630.1"/>
    </source>
</evidence>
<evidence type="ECO:0000313" key="2">
    <source>
        <dbReference type="Proteomes" id="UP000309676"/>
    </source>
</evidence>
<dbReference type="OrthoDB" id="1392385at2"/>
<dbReference type="AlphaFoldDB" id="A0A5R9G959"/>
<protein>
    <recommendedName>
        <fullName evidence="3">DUF455 family protein</fullName>
    </recommendedName>
</protein>
<keyword evidence="2" id="KW-1185">Reference proteome</keyword>
<dbReference type="EMBL" id="VCIW01000014">
    <property type="protein sequence ID" value="TLS50630.1"/>
    <property type="molecule type" value="Genomic_DNA"/>
</dbReference>
<name>A0A5R9G959_9BACL</name>
<dbReference type="Proteomes" id="UP000309676">
    <property type="component" value="Unassembled WGS sequence"/>
</dbReference>